<keyword evidence="1" id="KW-1133">Transmembrane helix</keyword>
<accession>A0AAV5DKN5</accession>
<protein>
    <submittedName>
        <fullName evidence="2">Uncharacterized protein</fullName>
    </submittedName>
</protein>
<dbReference type="EMBL" id="BQKI01000018">
    <property type="protein sequence ID" value="GJN11088.1"/>
    <property type="molecule type" value="Genomic_DNA"/>
</dbReference>
<feature type="transmembrane region" description="Helical" evidence="1">
    <location>
        <begin position="59"/>
        <end position="78"/>
    </location>
</feature>
<reference evidence="2" key="2">
    <citation type="submission" date="2021-12" db="EMBL/GenBank/DDBJ databases">
        <title>Resequencing data analysis of finger millet.</title>
        <authorList>
            <person name="Hatakeyama M."/>
            <person name="Aluri S."/>
            <person name="Balachadran M.T."/>
            <person name="Sivarajan S.R."/>
            <person name="Poveda L."/>
            <person name="Shimizu-Inatsugi R."/>
            <person name="Schlapbach R."/>
            <person name="Sreeman S.M."/>
            <person name="Shimizu K.K."/>
        </authorList>
    </citation>
    <scope>NUCLEOTIDE SEQUENCE</scope>
</reference>
<name>A0AAV5DKN5_ELECO</name>
<organism evidence="2 3">
    <name type="scientific">Eleusine coracana subsp. coracana</name>
    <dbReference type="NCBI Taxonomy" id="191504"/>
    <lineage>
        <taxon>Eukaryota</taxon>
        <taxon>Viridiplantae</taxon>
        <taxon>Streptophyta</taxon>
        <taxon>Embryophyta</taxon>
        <taxon>Tracheophyta</taxon>
        <taxon>Spermatophyta</taxon>
        <taxon>Magnoliopsida</taxon>
        <taxon>Liliopsida</taxon>
        <taxon>Poales</taxon>
        <taxon>Poaceae</taxon>
        <taxon>PACMAD clade</taxon>
        <taxon>Chloridoideae</taxon>
        <taxon>Cynodonteae</taxon>
        <taxon>Eleusininae</taxon>
        <taxon>Eleusine</taxon>
    </lineage>
</organism>
<keyword evidence="3" id="KW-1185">Reference proteome</keyword>
<dbReference type="AlphaFoldDB" id="A0AAV5DKN5"/>
<comment type="caution">
    <text evidence="2">The sequence shown here is derived from an EMBL/GenBank/DDBJ whole genome shotgun (WGS) entry which is preliminary data.</text>
</comment>
<keyword evidence="1" id="KW-0472">Membrane</keyword>
<sequence length="86" mass="9137">MAARAKPLSPEEESLQMQQWLVATVSSGLDGLSQLVPVDLSPQLEAFWRWVQSATLPCALARSGAAAALLAVALAWLYSARGRCGP</sequence>
<proteinExistence type="predicted"/>
<evidence type="ECO:0000313" key="2">
    <source>
        <dbReference type="EMBL" id="GJN11088.1"/>
    </source>
</evidence>
<evidence type="ECO:0000313" key="3">
    <source>
        <dbReference type="Proteomes" id="UP001054889"/>
    </source>
</evidence>
<gene>
    <name evidence="2" type="primary">ga29254</name>
    <name evidence="2" type="ORF">PR202_ga29254</name>
</gene>
<keyword evidence="1" id="KW-0812">Transmembrane</keyword>
<reference evidence="2" key="1">
    <citation type="journal article" date="2018" name="DNA Res.">
        <title>Multiple hybrid de novo genome assembly of finger millet, an orphan allotetraploid crop.</title>
        <authorList>
            <person name="Hatakeyama M."/>
            <person name="Aluri S."/>
            <person name="Balachadran M.T."/>
            <person name="Sivarajan S.R."/>
            <person name="Patrignani A."/>
            <person name="Gruter S."/>
            <person name="Poveda L."/>
            <person name="Shimizu-Inatsugi R."/>
            <person name="Baeten J."/>
            <person name="Francoijs K.J."/>
            <person name="Nataraja K.N."/>
            <person name="Reddy Y.A.N."/>
            <person name="Phadnis S."/>
            <person name="Ravikumar R.L."/>
            <person name="Schlapbach R."/>
            <person name="Sreeman S.M."/>
            <person name="Shimizu K.K."/>
        </authorList>
    </citation>
    <scope>NUCLEOTIDE SEQUENCE</scope>
</reference>
<dbReference type="Proteomes" id="UP001054889">
    <property type="component" value="Unassembled WGS sequence"/>
</dbReference>
<evidence type="ECO:0000256" key="1">
    <source>
        <dbReference type="SAM" id="Phobius"/>
    </source>
</evidence>